<dbReference type="EMBL" id="FUWJ01000002">
    <property type="protein sequence ID" value="SJZ89382.1"/>
    <property type="molecule type" value="Genomic_DNA"/>
</dbReference>
<accession>A0A1T4PCZ2</accession>
<evidence type="ECO:0000313" key="3">
    <source>
        <dbReference type="Proteomes" id="UP000190092"/>
    </source>
</evidence>
<dbReference type="RefSeq" id="WP_085934395.1">
    <property type="nucleotide sequence ID" value="NZ_FUWJ01000002.1"/>
</dbReference>
<dbReference type="PANTHER" id="PTHR34205">
    <property type="entry name" value="TRANSMEMBRANE PROTEIN"/>
    <property type="match status" value="1"/>
</dbReference>
<organism evidence="2 3">
    <name type="scientific">Enhydrobacter aerosaccus</name>
    <dbReference type="NCBI Taxonomy" id="225324"/>
    <lineage>
        <taxon>Bacteria</taxon>
        <taxon>Pseudomonadati</taxon>
        <taxon>Pseudomonadota</taxon>
        <taxon>Alphaproteobacteria</taxon>
        <taxon>Hyphomicrobiales</taxon>
        <taxon>Enhydrobacter</taxon>
    </lineage>
</organism>
<gene>
    <name evidence="2" type="ORF">SAMN02745126_02748</name>
</gene>
<dbReference type="AlphaFoldDB" id="A0A1T4PCZ2"/>
<protein>
    <recommendedName>
        <fullName evidence="4">DUF962 domain-containing protein</fullName>
    </recommendedName>
</protein>
<dbReference type="OrthoDB" id="7356072at2"/>
<keyword evidence="1" id="KW-0812">Transmembrane</keyword>
<keyword evidence="1" id="KW-1133">Transmembrane helix</keyword>
<feature type="transmembrane region" description="Helical" evidence="1">
    <location>
        <begin position="24"/>
        <end position="42"/>
    </location>
</feature>
<dbReference type="PANTHER" id="PTHR34205:SF2">
    <property type="entry name" value="DUF962 DOMAIN-CONTAINING PROTEIN"/>
    <property type="match status" value="1"/>
</dbReference>
<evidence type="ECO:0000313" key="2">
    <source>
        <dbReference type="EMBL" id="SJZ89382.1"/>
    </source>
</evidence>
<keyword evidence="3" id="KW-1185">Reference proteome</keyword>
<dbReference type="Pfam" id="PF06127">
    <property type="entry name" value="Mpo1-like"/>
    <property type="match status" value="1"/>
</dbReference>
<proteinExistence type="predicted"/>
<name>A0A1T4PCZ2_9HYPH</name>
<dbReference type="InterPro" id="IPR009305">
    <property type="entry name" value="Mpo1-like"/>
</dbReference>
<keyword evidence="1" id="KW-0472">Membrane</keyword>
<reference evidence="3" key="1">
    <citation type="submission" date="2017-02" db="EMBL/GenBank/DDBJ databases">
        <authorList>
            <person name="Varghese N."/>
            <person name="Submissions S."/>
        </authorList>
    </citation>
    <scope>NUCLEOTIDE SEQUENCE [LARGE SCALE GENOMIC DNA]</scope>
    <source>
        <strain evidence="3">ATCC 27094</strain>
    </source>
</reference>
<evidence type="ECO:0008006" key="4">
    <source>
        <dbReference type="Google" id="ProtNLM"/>
    </source>
</evidence>
<evidence type="ECO:0000256" key="1">
    <source>
        <dbReference type="SAM" id="Phobius"/>
    </source>
</evidence>
<feature type="transmembrane region" description="Helical" evidence="1">
    <location>
        <begin position="74"/>
        <end position="94"/>
    </location>
</feature>
<sequence length="114" mass="13146">MKIQTYREFWPYYLDQHRHATTRAIHYVGAASFIGFAIAAAVTLNAWLLVPAFALFYLPAWVAHFVIEGNRPATWAYPIWSFVSDLRMFAYWLVGRLSTELHRTRQQASAAAHS</sequence>
<dbReference type="Proteomes" id="UP000190092">
    <property type="component" value="Unassembled WGS sequence"/>
</dbReference>
<dbReference type="STRING" id="225324.SAMN02745126_02748"/>